<evidence type="ECO:0000256" key="2">
    <source>
        <dbReference type="ARBA" id="ARBA00023239"/>
    </source>
</evidence>
<evidence type="ECO:0000313" key="4">
    <source>
        <dbReference type="EMBL" id="RAW48423.1"/>
    </source>
</evidence>
<dbReference type="GO" id="GO:0046872">
    <property type="term" value="F:metal ion binding"/>
    <property type="evidence" value="ECO:0007669"/>
    <property type="project" value="UniProtKB-KW"/>
</dbReference>
<keyword evidence="1" id="KW-0479">Metal-binding</keyword>
<reference evidence="4 5" key="1">
    <citation type="submission" date="2018-02" db="EMBL/GenBank/DDBJ databases">
        <title>Complete genome sequencing of Faecalibacterium prausnitzii strains isolated from the human gut.</title>
        <authorList>
            <person name="Fitzgerald B.C."/>
            <person name="Shkoporov A.N."/>
            <person name="Ross P.R."/>
            <person name="Hill C."/>
        </authorList>
    </citation>
    <scope>NUCLEOTIDE SEQUENCE [LARGE SCALE GENOMIC DNA]</scope>
    <source>
        <strain evidence="4 5">APC942/8-14-2</strain>
    </source>
</reference>
<dbReference type="EMBL" id="PRKZ01000009">
    <property type="protein sequence ID" value="RAW48423.1"/>
    <property type="molecule type" value="Genomic_DNA"/>
</dbReference>
<dbReference type="InterPro" id="IPR029065">
    <property type="entry name" value="Enolase_C-like"/>
</dbReference>
<dbReference type="CDD" id="cd03316">
    <property type="entry name" value="MR_like"/>
    <property type="match status" value="1"/>
</dbReference>
<protein>
    <submittedName>
        <fullName evidence="4">Mandelate racemase/muconate lactonizing enzyme family protein</fullName>
    </submittedName>
</protein>
<dbReference type="AlphaFoldDB" id="A0A329THC1"/>
<dbReference type="Gene3D" id="3.20.20.120">
    <property type="entry name" value="Enolase-like C-terminal domain"/>
    <property type="match status" value="1"/>
</dbReference>
<dbReference type="InterPro" id="IPR034593">
    <property type="entry name" value="DgoD-like"/>
</dbReference>
<name>A0A329THC1_9FIRM</name>
<feature type="domain" description="Mandelate racemase/muconate lactonizing enzyme C-terminal" evidence="3">
    <location>
        <begin position="148"/>
        <end position="270"/>
    </location>
</feature>
<dbReference type="InterPro" id="IPR029017">
    <property type="entry name" value="Enolase-like_N"/>
</dbReference>
<dbReference type="RefSeq" id="WP_112116264.1">
    <property type="nucleotide sequence ID" value="NZ_PRKZ01000009.1"/>
</dbReference>
<dbReference type="SUPFAM" id="SSF54826">
    <property type="entry name" value="Enolase N-terminal domain-like"/>
    <property type="match status" value="1"/>
</dbReference>
<gene>
    <name evidence="4" type="ORF">C4N25_11170</name>
</gene>
<accession>A0A329THC1</accession>
<evidence type="ECO:0000256" key="1">
    <source>
        <dbReference type="ARBA" id="ARBA00022723"/>
    </source>
</evidence>
<dbReference type="PANTHER" id="PTHR48080">
    <property type="entry name" value="D-GALACTONATE DEHYDRATASE-RELATED"/>
    <property type="match status" value="1"/>
</dbReference>
<dbReference type="SFLD" id="SFLDG00179">
    <property type="entry name" value="mandelate_racemase"/>
    <property type="match status" value="1"/>
</dbReference>
<dbReference type="InterPro" id="IPR013341">
    <property type="entry name" value="Mandelate_racemase_N_dom"/>
</dbReference>
<keyword evidence="2" id="KW-0456">Lyase</keyword>
<comment type="caution">
    <text evidence="4">The sequence shown here is derived from an EMBL/GenBank/DDBJ whole genome shotgun (WGS) entry which is preliminary data.</text>
</comment>
<dbReference type="SFLD" id="SFLDS00001">
    <property type="entry name" value="Enolase"/>
    <property type="match status" value="1"/>
</dbReference>
<dbReference type="Proteomes" id="UP000251634">
    <property type="component" value="Unassembled WGS sequence"/>
</dbReference>
<dbReference type="GO" id="GO:0016829">
    <property type="term" value="F:lyase activity"/>
    <property type="evidence" value="ECO:0007669"/>
    <property type="project" value="UniProtKB-KW"/>
</dbReference>
<dbReference type="Gene3D" id="3.30.390.10">
    <property type="entry name" value="Enolase-like, N-terminal domain"/>
    <property type="match status" value="1"/>
</dbReference>
<dbReference type="Pfam" id="PF02746">
    <property type="entry name" value="MR_MLE_N"/>
    <property type="match status" value="1"/>
</dbReference>
<dbReference type="PANTHER" id="PTHR48080:SF2">
    <property type="entry name" value="D-GALACTONATE DEHYDRATASE"/>
    <property type="match status" value="1"/>
</dbReference>
<dbReference type="SUPFAM" id="SSF51604">
    <property type="entry name" value="Enolase C-terminal domain-like"/>
    <property type="match status" value="1"/>
</dbReference>
<dbReference type="Pfam" id="PF13378">
    <property type="entry name" value="MR_MLE_C"/>
    <property type="match status" value="1"/>
</dbReference>
<evidence type="ECO:0000313" key="5">
    <source>
        <dbReference type="Proteomes" id="UP000251634"/>
    </source>
</evidence>
<sequence length="401" mass="44135">MKITSVECYLGTGAIGGFVTMKINTDSGIYGWGEAGLAYGKSAEAAFGQCQDFGKLILGMDPFNTEEIWEHLHRHTFWGMGGGGVITSAMAAIDIACWDIKGKALGVPVYKLLGGKTNDKLRAYASQLQFGWRKDIEAKDGLTLLYDPKDYYRVVKEAVDEGYDAVKIDPVFAPTEPAPMGDVMATQGTQIRGCYREHDLKRSVERIAAAREAGGPDMDIIVEIHSLLDANTSAELGKALEPYRIMYYEEPTMPCNANMFKHIKEKSGLPLATGERSYTRWGFRQFFEDRTLNVIQPDLANTGGITETKKICDMAQVYDIGVQIHVCGGPIATAAALQLEATIPNFVIHEEHNANLTSAFVKGGKYYYAPKDGYYTVPELPGIGQEMSEFYIANAKKVVIE</sequence>
<evidence type="ECO:0000259" key="3">
    <source>
        <dbReference type="SMART" id="SM00922"/>
    </source>
</evidence>
<proteinExistence type="predicted"/>
<organism evidence="4 5">
    <name type="scientific">Faecalibacterium prausnitzii</name>
    <dbReference type="NCBI Taxonomy" id="853"/>
    <lineage>
        <taxon>Bacteria</taxon>
        <taxon>Bacillati</taxon>
        <taxon>Bacillota</taxon>
        <taxon>Clostridia</taxon>
        <taxon>Eubacteriales</taxon>
        <taxon>Oscillospiraceae</taxon>
        <taxon>Faecalibacterium</taxon>
    </lineage>
</organism>
<dbReference type="InterPro" id="IPR036849">
    <property type="entry name" value="Enolase-like_C_sf"/>
</dbReference>
<dbReference type="InterPro" id="IPR013342">
    <property type="entry name" value="Mandelate_racemase_C"/>
</dbReference>
<dbReference type="SMART" id="SM00922">
    <property type="entry name" value="MR_MLE"/>
    <property type="match status" value="1"/>
</dbReference>